<gene>
    <name evidence="7" type="ORF">NEMVEDRAFT_v1g167354</name>
</gene>
<name>A7S7E1_NEMVE</name>
<dbReference type="FunFam" id="1.10.418.10:FF:000027">
    <property type="entry name" value="Probable fimbrin"/>
    <property type="match status" value="1"/>
</dbReference>
<dbReference type="SMART" id="SM00033">
    <property type="entry name" value="CH"/>
    <property type="match status" value="4"/>
</dbReference>
<dbReference type="PROSITE" id="PS00018">
    <property type="entry name" value="EF_HAND_1"/>
    <property type="match status" value="2"/>
</dbReference>
<dbReference type="InParanoid" id="A7S7E1"/>
<dbReference type="OMA" id="GILLXEN"/>
<dbReference type="CDD" id="cd21292">
    <property type="entry name" value="CH_PLS_rpt1"/>
    <property type="match status" value="1"/>
</dbReference>
<dbReference type="PROSITE" id="PS50021">
    <property type="entry name" value="CH"/>
    <property type="match status" value="4"/>
</dbReference>
<dbReference type="Pfam" id="PF13499">
    <property type="entry name" value="EF-hand_7"/>
    <property type="match status" value="1"/>
</dbReference>
<dbReference type="PhylomeDB" id="A7S7E1"/>
<reference evidence="7 8" key="1">
    <citation type="journal article" date="2007" name="Science">
        <title>Sea anemone genome reveals ancestral eumetazoan gene repertoire and genomic organization.</title>
        <authorList>
            <person name="Putnam N.H."/>
            <person name="Srivastava M."/>
            <person name="Hellsten U."/>
            <person name="Dirks B."/>
            <person name="Chapman J."/>
            <person name="Salamov A."/>
            <person name="Terry A."/>
            <person name="Shapiro H."/>
            <person name="Lindquist E."/>
            <person name="Kapitonov V.V."/>
            <person name="Jurka J."/>
            <person name="Genikhovich G."/>
            <person name="Grigoriev I.V."/>
            <person name="Lucas S.M."/>
            <person name="Steele R.E."/>
            <person name="Finnerty J.R."/>
            <person name="Technau U."/>
            <person name="Martindale M.Q."/>
            <person name="Rokhsar D.S."/>
        </authorList>
    </citation>
    <scope>NUCLEOTIDE SEQUENCE [LARGE SCALE GENOMIC DNA]</scope>
    <source>
        <strain evidence="8">CH2 X CH6</strain>
    </source>
</reference>
<feature type="domain" description="Calponin-homology (CH)" evidence="5">
    <location>
        <begin position="533"/>
        <end position="645"/>
    </location>
</feature>
<dbReference type="eggNOG" id="KOG0046">
    <property type="taxonomic scope" value="Eukaryota"/>
</dbReference>
<feature type="domain" description="EF-hand" evidence="6">
    <location>
        <begin position="54"/>
        <end position="85"/>
    </location>
</feature>
<keyword evidence="2" id="KW-0677">Repeat</keyword>
<organism evidence="7 8">
    <name type="scientific">Nematostella vectensis</name>
    <name type="common">Starlet sea anemone</name>
    <dbReference type="NCBI Taxonomy" id="45351"/>
    <lineage>
        <taxon>Eukaryota</taxon>
        <taxon>Metazoa</taxon>
        <taxon>Cnidaria</taxon>
        <taxon>Anthozoa</taxon>
        <taxon>Hexacorallia</taxon>
        <taxon>Actiniaria</taxon>
        <taxon>Edwardsiidae</taxon>
        <taxon>Nematostella</taxon>
    </lineage>
</organism>
<dbReference type="HOGENOM" id="CLU_015284_2_0_1"/>
<keyword evidence="4" id="KW-0009">Actin-binding</keyword>
<dbReference type="FunFam" id="1.10.418.10:FF:000092">
    <property type="entry name" value="Fimbrin, putative"/>
    <property type="match status" value="1"/>
</dbReference>
<evidence type="ECO:0000313" key="7">
    <source>
        <dbReference type="EMBL" id="EDO40382.1"/>
    </source>
</evidence>
<dbReference type="FunFam" id="1.10.238.10:FF:000263">
    <property type="entry name" value="plastin-1 isoform X2"/>
    <property type="match status" value="1"/>
</dbReference>
<dbReference type="PANTHER" id="PTHR19961:SF18">
    <property type="entry name" value="FI19014P1"/>
    <property type="match status" value="1"/>
</dbReference>
<dbReference type="FunFam" id="1.10.418.10:FF:000042">
    <property type="entry name" value="Fimbrin, putative"/>
    <property type="match status" value="1"/>
</dbReference>
<keyword evidence="8" id="KW-1185">Reference proteome</keyword>
<feature type="domain" description="Calponin-homology (CH)" evidence="5">
    <location>
        <begin position="407"/>
        <end position="520"/>
    </location>
</feature>
<protein>
    <submittedName>
        <fullName evidence="7">Uncharacterized protein</fullName>
    </submittedName>
</protein>
<dbReference type="GO" id="GO:0032432">
    <property type="term" value="C:actin filament bundle"/>
    <property type="evidence" value="ECO:0000318"/>
    <property type="project" value="GO_Central"/>
</dbReference>
<evidence type="ECO:0000313" key="8">
    <source>
        <dbReference type="Proteomes" id="UP000001593"/>
    </source>
</evidence>
<dbReference type="CDD" id="cd21301">
    <property type="entry name" value="CH_PLS_rpt4"/>
    <property type="match status" value="1"/>
</dbReference>
<proteinExistence type="predicted"/>
<evidence type="ECO:0000256" key="1">
    <source>
        <dbReference type="ARBA" id="ARBA00022723"/>
    </source>
</evidence>
<dbReference type="InterPro" id="IPR002048">
    <property type="entry name" value="EF_hand_dom"/>
</dbReference>
<accession>A7S7E1</accession>
<dbReference type="InterPro" id="IPR001715">
    <property type="entry name" value="CH_dom"/>
</dbReference>
<dbReference type="GO" id="GO:0051017">
    <property type="term" value="P:actin filament bundle assembly"/>
    <property type="evidence" value="ECO:0000318"/>
    <property type="project" value="GO_Central"/>
</dbReference>
<dbReference type="PROSITE" id="PS00020">
    <property type="entry name" value="ACTININ_2"/>
    <property type="match status" value="1"/>
</dbReference>
<dbReference type="PANTHER" id="PTHR19961">
    <property type="entry name" value="FIMBRIN/PLASTIN"/>
    <property type="match status" value="1"/>
</dbReference>
<sequence>MSELEEHDFELTEEQLGDLKESFDEFDVDHNGHITVKELGAVFSAAGAEVPGYKVREVISEYDKDQNGTIEFDEFVAMFKKVTDKYRGAIFKSLLSTNMGVKHSGGTSESSAEGTKHSHSKEEQVAFADWINSSLKEDESVHKYLPIDASEDSSDLYEKVKDGILLCKMINLSAPGTIDERVINKPPLKVFTIHENQTLVINSALAIGCNLVNIGAGDLAEGKKHLVLGVLWQVIRIGLFSKITLTNVPGLARLLQEGETIEGLHHLSPEELLLRWVNFHLGKYYDGQNYPPDDSRRKVVHNFSDDIKDSEAYSILLYQIAPQSSGVDHPQSYYSTTDNSKKAEKMLRNAEKIGCRKFVRAKDVVSGNQKLNMAFVANLFSTFPNLPELDDDEGKEVGLDEEYQEETREELTYRNWINSMGCGRYVNWLYSDFFDGIILFKMFEHIRPGCVDWEKKVNPEGKCKNARMGGKVKCIENCNYAVDLGKQFNFSLIGIQGQDIHEGVQNLTLGLIWQMMRAYTYTLLARLSPDDDHMTEEKIVEWVNKTLQSKKKTHLINKGHGFKDPDISTSLAVLDLIDCISPKMINPALINPDPLSDEDKLPNAQYAISMARKIGAVVYALPEDLVEVKPKMVLTVFASLMLCALEKSSKNKKGKK</sequence>
<dbReference type="GO" id="GO:0005884">
    <property type="term" value="C:actin filament"/>
    <property type="evidence" value="ECO:0000318"/>
    <property type="project" value="GO_Central"/>
</dbReference>
<dbReference type="InterPro" id="IPR011992">
    <property type="entry name" value="EF-hand-dom_pair"/>
</dbReference>
<dbReference type="PROSITE" id="PS50222">
    <property type="entry name" value="EF_HAND_2"/>
    <property type="match status" value="2"/>
</dbReference>
<dbReference type="SMART" id="SM00054">
    <property type="entry name" value="EFh"/>
    <property type="match status" value="2"/>
</dbReference>
<dbReference type="SUPFAM" id="SSF47576">
    <property type="entry name" value="Calponin-homology domain, CH-domain"/>
    <property type="match status" value="1"/>
</dbReference>
<dbReference type="FunFam" id="1.10.418.10:FF:000010">
    <property type="entry name" value="Plastin-3 isoform 1"/>
    <property type="match status" value="1"/>
</dbReference>
<dbReference type="GO" id="GO:0051015">
    <property type="term" value="F:actin filament binding"/>
    <property type="evidence" value="ECO:0000318"/>
    <property type="project" value="GO_Central"/>
</dbReference>
<evidence type="ECO:0000259" key="5">
    <source>
        <dbReference type="PROSITE" id="PS50021"/>
    </source>
</evidence>
<dbReference type="CDD" id="cd00051">
    <property type="entry name" value="EFh"/>
    <property type="match status" value="1"/>
</dbReference>
<dbReference type="Pfam" id="PF00307">
    <property type="entry name" value="CH"/>
    <property type="match status" value="4"/>
</dbReference>
<dbReference type="GO" id="GO:0005737">
    <property type="term" value="C:cytoplasm"/>
    <property type="evidence" value="ECO:0000318"/>
    <property type="project" value="GO_Central"/>
</dbReference>
<feature type="domain" description="Calponin-homology (CH)" evidence="5">
    <location>
        <begin position="121"/>
        <end position="239"/>
    </location>
</feature>
<dbReference type="InterPro" id="IPR018247">
    <property type="entry name" value="EF_Hand_1_Ca_BS"/>
</dbReference>
<dbReference type="EMBL" id="DS469592">
    <property type="protein sequence ID" value="EDO40382.1"/>
    <property type="molecule type" value="Genomic_DNA"/>
</dbReference>
<dbReference type="InterPro" id="IPR039959">
    <property type="entry name" value="Fimbrin/Plastin"/>
</dbReference>
<feature type="domain" description="EF-hand" evidence="6">
    <location>
        <begin position="14"/>
        <end position="49"/>
    </location>
</feature>
<evidence type="ECO:0000256" key="2">
    <source>
        <dbReference type="ARBA" id="ARBA00022737"/>
    </source>
</evidence>
<dbReference type="Gene3D" id="1.10.238.10">
    <property type="entry name" value="EF-hand"/>
    <property type="match status" value="1"/>
</dbReference>
<evidence type="ECO:0000259" key="6">
    <source>
        <dbReference type="PROSITE" id="PS50222"/>
    </source>
</evidence>
<keyword evidence="3" id="KW-0106">Calcium</keyword>
<evidence type="ECO:0000256" key="3">
    <source>
        <dbReference type="ARBA" id="ARBA00022837"/>
    </source>
</evidence>
<feature type="domain" description="Calponin-homology (CH)" evidence="5">
    <location>
        <begin position="267"/>
        <end position="384"/>
    </location>
</feature>
<dbReference type="Gene3D" id="1.10.418.10">
    <property type="entry name" value="Calponin-like domain"/>
    <property type="match status" value="4"/>
</dbReference>
<dbReference type="SUPFAM" id="SSF47473">
    <property type="entry name" value="EF-hand"/>
    <property type="match status" value="1"/>
</dbReference>
<dbReference type="GO" id="GO:0051639">
    <property type="term" value="P:actin filament network formation"/>
    <property type="evidence" value="ECO:0000318"/>
    <property type="project" value="GO_Central"/>
</dbReference>
<keyword evidence="1" id="KW-0479">Metal-binding</keyword>
<dbReference type="STRING" id="45351.A7S7E1"/>
<dbReference type="GO" id="GO:0005509">
    <property type="term" value="F:calcium ion binding"/>
    <property type="evidence" value="ECO:0007669"/>
    <property type="project" value="InterPro"/>
</dbReference>
<dbReference type="InterPro" id="IPR001589">
    <property type="entry name" value="Actinin_actin-bd_CS"/>
</dbReference>
<dbReference type="InterPro" id="IPR036872">
    <property type="entry name" value="CH_dom_sf"/>
</dbReference>
<dbReference type="AlphaFoldDB" id="A7S7E1"/>
<evidence type="ECO:0000256" key="4">
    <source>
        <dbReference type="ARBA" id="ARBA00023203"/>
    </source>
</evidence>
<dbReference type="Proteomes" id="UP000001593">
    <property type="component" value="Unassembled WGS sequence"/>
</dbReference>